<dbReference type="SUPFAM" id="SSF50729">
    <property type="entry name" value="PH domain-like"/>
    <property type="match status" value="1"/>
</dbReference>
<accession>A0A1H9RJU4</accession>
<evidence type="ECO:0000313" key="2">
    <source>
        <dbReference type="EMBL" id="SER73070.1"/>
    </source>
</evidence>
<organism evidence="2 3">
    <name type="scientific">Isobaculum melis</name>
    <dbReference type="NCBI Taxonomy" id="142588"/>
    <lineage>
        <taxon>Bacteria</taxon>
        <taxon>Bacillati</taxon>
        <taxon>Bacillota</taxon>
        <taxon>Bacilli</taxon>
        <taxon>Lactobacillales</taxon>
        <taxon>Carnobacteriaceae</taxon>
        <taxon>Isobaculum</taxon>
    </lineage>
</organism>
<name>A0A1H9RJU4_9LACT</name>
<proteinExistence type="predicted"/>
<feature type="domain" description="Bacterial Pleckstrin homology" evidence="1">
    <location>
        <begin position="9"/>
        <end position="138"/>
    </location>
</feature>
<evidence type="ECO:0000313" key="3">
    <source>
        <dbReference type="Proteomes" id="UP000198948"/>
    </source>
</evidence>
<keyword evidence="3" id="KW-1185">Reference proteome</keyword>
<dbReference type="Gene3D" id="2.30.29.50">
    <property type="entry name" value="Bacterial Pleckstrin homology domain"/>
    <property type="match status" value="1"/>
</dbReference>
<dbReference type="OrthoDB" id="9803613at2"/>
<dbReference type="RefSeq" id="WP_092650923.1">
    <property type="nucleotide sequence ID" value="NZ_FOHA01000004.1"/>
</dbReference>
<reference evidence="2 3" key="1">
    <citation type="submission" date="2016-10" db="EMBL/GenBank/DDBJ databases">
        <authorList>
            <person name="de Groot N.N."/>
        </authorList>
    </citation>
    <scope>NUCLEOTIDE SEQUENCE [LARGE SCALE GENOMIC DNA]</scope>
    <source>
        <strain evidence="2 3">DSM 13760</strain>
    </source>
</reference>
<dbReference type="AlphaFoldDB" id="A0A1H9RJU4"/>
<dbReference type="Pfam" id="PF08000">
    <property type="entry name" value="bPH_1"/>
    <property type="match status" value="1"/>
</dbReference>
<evidence type="ECO:0000259" key="1">
    <source>
        <dbReference type="Pfam" id="PF08000"/>
    </source>
</evidence>
<sequence length="147" mass="16872">MAKFGFGNFINATLGNFSERTIEELTEKYGAYLFEEEEITMGYKLVRDSLIFTNARIIFIDKQGATGKKTSFKSIYLSSIVDVEMETAGFGVDDSEITITYLKNVHRRAHTEYFETKMFEFPKSTDIVPLYTMLGSIVLDNRQEINQ</sequence>
<dbReference type="EMBL" id="FOHA01000004">
    <property type="protein sequence ID" value="SER73070.1"/>
    <property type="molecule type" value="Genomic_DNA"/>
</dbReference>
<gene>
    <name evidence="2" type="ORF">SAMN04488559_104109</name>
</gene>
<dbReference type="InterPro" id="IPR012544">
    <property type="entry name" value="PHb"/>
</dbReference>
<protein>
    <submittedName>
        <fullName evidence="2">PH domain-containing protein</fullName>
    </submittedName>
</protein>
<dbReference type="Proteomes" id="UP000198948">
    <property type="component" value="Unassembled WGS sequence"/>
</dbReference>
<dbReference type="InterPro" id="IPR037063">
    <property type="entry name" value="PHb_sf"/>
</dbReference>
<dbReference type="STRING" id="142588.SAMN04488559_104109"/>